<accession>A0A4Z0A032</accession>
<dbReference type="AlphaFoldDB" id="A0A4Z0A032"/>
<evidence type="ECO:0000313" key="2">
    <source>
        <dbReference type="Proteomes" id="UP000298061"/>
    </source>
</evidence>
<dbReference type="Proteomes" id="UP000298061">
    <property type="component" value="Unassembled WGS sequence"/>
</dbReference>
<sequence>MTHIHRIRELSIKADDRLDIHEIMRTYTRFPAPSLQTLVFSCPAYSMSFVPYFFQVLFCGQTPALRVLRVKNASFEPDMTSNLVRNLTHFEMTGAMSWRWFSKMRDFHSMLGASPHLQSLMLEYSIPSERSAPPDVTPSTPSTPEEAYTIELPSLRTIKIQDYSRSLRQFMEHLAIPPSTCVHLSMNTDDTETDDSAQGGITSLVSDIRIDPICTIHSLHFDARQSELQIRGWKQREIPKNRIHWPHETLRLVMDGYSRYLINGTLMQSITGALPLSEVQYLRADLHEPLERPVWQHLLWTMRGIEDAVVTGTITTHEFIECLGLAPDAGDGGPDEQRDACCIGYNLPLLERVTLLRIDVDDEWYECLVEGLLSRRRLRAEVEVAAHRAVQAPRPRWVVFRAARGRGLCGHAEYLGAERMELRGICRGFWEMGM</sequence>
<evidence type="ECO:0000313" key="1">
    <source>
        <dbReference type="EMBL" id="TFY79780.1"/>
    </source>
</evidence>
<protein>
    <recommendedName>
        <fullName evidence="3">F-box domain-containing protein</fullName>
    </recommendedName>
</protein>
<dbReference type="EMBL" id="SFCI01000442">
    <property type="protein sequence ID" value="TFY79780.1"/>
    <property type="molecule type" value="Genomic_DNA"/>
</dbReference>
<name>A0A4Z0A032_9AGAM</name>
<evidence type="ECO:0008006" key="3">
    <source>
        <dbReference type="Google" id="ProtNLM"/>
    </source>
</evidence>
<reference evidence="1 2" key="1">
    <citation type="submission" date="2019-02" db="EMBL/GenBank/DDBJ databases">
        <title>Genome sequencing of the rare red list fungi Hericium alpestre (H. flagellum).</title>
        <authorList>
            <person name="Buettner E."/>
            <person name="Kellner H."/>
        </authorList>
    </citation>
    <scope>NUCLEOTIDE SEQUENCE [LARGE SCALE GENOMIC DNA]</scope>
    <source>
        <strain evidence="1 2">DSM 108284</strain>
    </source>
</reference>
<organism evidence="1 2">
    <name type="scientific">Hericium alpestre</name>
    <dbReference type="NCBI Taxonomy" id="135208"/>
    <lineage>
        <taxon>Eukaryota</taxon>
        <taxon>Fungi</taxon>
        <taxon>Dikarya</taxon>
        <taxon>Basidiomycota</taxon>
        <taxon>Agaricomycotina</taxon>
        <taxon>Agaricomycetes</taxon>
        <taxon>Russulales</taxon>
        <taxon>Hericiaceae</taxon>
        <taxon>Hericium</taxon>
    </lineage>
</organism>
<dbReference type="OrthoDB" id="2777543at2759"/>
<gene>
    <name evidence="1" type="ORF">EWM64_g4228</name>
</gene>
<dbReference type="STRING" id="135208.A0A4Z0A032"/>
<keyword evidence="2" id="KW-1185">Reference proteome</keyword>
<proteinExistence type="predicted"/>
<comment type="caution">
    <text evidence="1">The sequence shown here is derived from an EMBL/GenBank/DDBJ whole genome shotgun (WGS) entry which is preliminary data.</text>
</comment>